<keyword evidence="2" id="KW-0378">Hydrolase</keyword>
<dbReference type="Gene3D" id="1.25.40.880">
    <property type="entry name" value="Alkyl sulfatase, dimerisation domain"/>
    <property type="match status" value="1"/>
</dbReference>
<evidence type="ECO:0000259" key="5">
    <source>
        <dbReference type="SMART" id="SM00849"/>
    </source>
</evidence>
<comment type="similarity">
    <text evidence="4">Belongs to the metallo-beta-lactamase superfamily. Type III sulfatase family.</text>
</comment>
<dbReference type="SUPFAM" id="SSF55718">
    <property type="entry name" value="SCP-like"/>
    <property type="match status" value="1"/>
</dbReference>
<organism evidence="6 7">
    <name type="scientific">Rhizobium mesosinicum</name>
    <dbReference type="NCBI Taxonomy" id="335017"/>
    <lineage>
        <taxon>Bacteria</taxon>
        <taxon>Pseudomonadati</taxon>
        <taxon>Pseudomonadota</taxon>
        <taxon>Alphaproteobacteria</taxon>
        <taxon>Hyphomicrobiales</taxon>
        <taxon>Rhizobiaceae</taxon>
        <taxon>Rhizobium/Agrobacterium group</taxon>
        <taxon>Rhizobium</taxon>
    </lineage>
</organism>
<evidence type="ECO:0000313" key="6">
    <source>
        <dbReference type="EMBL" id="MBW9054539.1"/>
    </source>
</evidence>
<evidence type="ECO:0000256" key="2">
    <source>
        <dbReference type="ARBA" id="ARBA00022801"/>
    </source>
</evidence>
<keyword evidence="3" id="KW-0862">Zinc</keyword>
<evidence type="ECO:0000313" key="7">
    <source>
        <dbReference type="Proteomes" id="UP000717752"/>
    </source>
</evidence>
<dbReference type="SMART" id="SM00849">
    <property type="entry name" value="Lactamase_B"/>
    <property type="match status" value="1"/>
</dbReference>
<dbReference type="Proteomes" id="UP000717752">
    <property type="component" value="Unassembled WGS sequence"/>
</dbReference>
<name>A0ABS7GX76_9HYPH</name>
<comment type="caution">
    <text evidence="6">The sequence shown here is derived from an EMBL/GenBank/DDBJ whole genome shotgun (WGS) entry which is preliminary data.</text>
</comment>
<dbReference type="PANTHER" id="PTHR43223:SF1">
    <property type="entry name" value="ALKYL_ARYL-SULFATASE BDS1"/>
    <property type="match status" value="1"/>
</dbReference>
<protein>
    <submittedName>
        <fullName evidence="6">MBL fold metallo-hydrolase</fullName>
    </submittedName>
</protein>
<dbReference type="Gene3D" id="3.60.15.30">
    <property type="entry name" value="Metallo-beta-lactamase domain"/>
    <property type="match status" value="1"/>
</dbReference>
<dbReference type="Pfam" id="PF14864">
    <property type="entry name" value="Alkyl_sulf_C"/>
    <property type="match status" value="1"/>
</dbReference>
<accession>A0ABS7GX76</accession>
<dbReference type="InterPro" id="IPR001279">
    <property type="entry name" value="Metallo-B-lactamas"/>
</dbReference>
<gene>
    <name evidence="6" type="ORF">JNB85_19225</name>
</gene>
<proteinExistence type="inferred from homology"/>
<dbReference type="InterPro" id="IPR036866">
    <property type="entry name" value="RibonucZ/Hydroxyglut_hydro"/>
</dbReference>
<dbReference type="CDD" id="cd07710">
    <property type="entry name" value="arylsulfatase_Sdsa1-like_MBL-fold"/>
    <property type="match status" value="1"/>
</dbReference>
<dbReference type="RefSeq" id="WP_220335900.1">
    <property type="nucleotide sequence ID" value="NZ_JAEUAK010000007.1"/>
</dbReference>
<dbReference type="Pfam" id="PF00753">
    <property type="entry name" value="Lactamase_B"/>
    <property type="match status" value="1"/>
</dbReference>
<dbReference type="EMBL" id="JAEUAK010000007">
    <property type="protein sequence ID" value="MBW9054539.1"/>
    <property type="molecule type" value="Genomic_DNA"/>
</dbReference>
<reference evidence="6 7" key="1">
    <citation type="journal article" date="2021" name="MBio">
        <title>Poor Competitiveness of Bradyrhizobium in Pigeon Pea Root Colonization in Indian Soils.</title>
        <authorList>
            <person name="Chalasani D."/>
            <person name="Basu A."/>
            <person name="Pullabhotla S.V.S.R.N."/>
            <person name="Jorrin B."/>
            <person name="Neal A.L."/>
            <person name="Poole P.S."/>
            <person name="Podile A.R."/>
            <person name="Tkacz A."/>
        </authorList>
    </citation>
    <scope>NUCLEOTIDE SEQUENCE [LARGE SCALE GENOMIC DNA]</scope>
    <source>
        <strain evidence="6 7">HU56</strain>
    </source>
</reference>
<dbReference type="InterPro" id="IPR044097">
    <property type="entry name" value="Bds1/SdsA1_MBL-fold"/>
</dbReference>
<dbReference type="InterPro" id="IPR038536">
    <property type="entry name" value="Alkyl/aryl-sulf_dimr_sf"/>
</dbReference>
<evidence type="ECO:0000256" key="3">
    <source>
        <dbReference type="ARBA" id="ARBA00022833"/>
    </source>
</evidence>
<evidence type="ECO:0000256" key="1">
    <source>
        <dbReference type="ARBA" id="ARBA00022723"/>
    </source>
</evidence>
<dbReference type="Pfam" id="PF14863">
    <property type="entry name" value="Alkyl_sulf_dimr"/>
    <property type="match status" value="1"/>
</dbReference>
<dbReference type="InterPro" id="IPR036527">
    <property type="entry name" value="SCP2_sterol-bd_dom_sf"/>
</dbReference>
<evidence type="ECO:0000256" key="4">
    <source>
        <dbReference type="ARBA" id="ARBA00033751"/>
    </source>
</evidence>
<dbReference type="SUPFAM" id="SSF56281">
    <property type="entry name" value="Metallo-hydrolase/oxidoreductase"/>
    <property type="match status" value="1"/>
</dbReference>
<dbReference type="PANTHER" id="PTHR43223">
    <property type="entry name" value="ALKYL/ARYL-SULFATASE"/>
    <property type="match status" value="1"/>
</dbReference>
<dbReference type="Gene3D" id="3.30.1050.10">
    <property type="entry name" value="SCP2 sterol-binding domain"/>
    <property type="match status" value="1"/>
</dbReference>
<feature type="domain" description="Metallo-beta-lactamase" evidence="5">
    <location>
        <begin position="140"/>
        <end position="362"/>
    </location>
</feature>
<sequence>MNRREFLTASTFAAIGGWTASDTNLASLNPISSAFAQDGGPKPPTQHTLAINKKVLEELPFNDRTDFELAQRGFIAGLPDGVIKDPDGKIAFDAKKFAIPLDQPPPDTWNPSLWRVSQLDGLSGLFKVVDRLYQLRSLDVANMTIMEGDTGLIIIDCCGTVSAARAGLDLYYQHRPKKPIVAIIMTHSHIDHFGGIGGVATAEDVAAGKIKVIAPAGFTEEAVSENLYAGNAMIRRSSYQYGMVLPKGPDGTLGSGLGISGADDPPTLIVPTAFITKTGEKMTIDGLEFEFLMAPGSEAPSEMHFYTPALKALCTAENACHTLHNFYTLRGAKTRDISKWVKYLNQTLDMWGDQAEVLYAPHQWPVWGNAEINDHIEKYRDVFKFIHDRSLHLANSGYTMPEIGTMVELPPELANNWATRGYYGTVSHNSRAVYNFYLGYYSGNPAELNPLSPKDAAPRYVEMMGGADAIVGKAREAYEKGEYRWVAQLLEHVVYAEPNNLDARNLQADAFDQLAYQSEAATWRNFYTMGAVELRKGVPEIEMAIGTSPDLVKNIPLEMTFDYLGIALDAEKAAGKTIKINFEVDGTGEKRSLVLRNSVLNSRTRLDPSPDATLKASGAVLNAVLMGGDPTKAGEMGGLTIEGRKEALTDLLSTIGTFKFWFPIVTRPT</sequence>
<dbReference type="InterPro" id="IPR052195">
    <property type="entry name" value="Bact_Alkyl/Aryl-Sulfatase"/>
</dbReference>
<keyword evidence="1" id="KW-0479">Metal-binding</keyword>
<keyword evidence="7" id="KW-1185">Reference proteome</keyword>
<dbReference type="InterPro" id="IPR029228">
    <property type="entry name" value="Alkyl_sulf_dimr"/>
</dbReference>
<dbReference type="InterPro" id="IPR029229">
    <property type="entry name" value="Alkyl_sulf_C"/>
</dbReference>